<dbReference type="GO" id="GO:0046034">
    <property type="term" value="P:ATP metabolic process"/>
    <property type="evidence" value="ECO:0007669"/>
    <property type="project" value="InterPro"/>
</dbReference>
<dbReference type="PROSITE" id="PS00152">
    <property type="entry name" value="ATPASE_ALPHA_BETA"/>
    <property type="match status" value="1"/>
</dbReference>
<dbReference type="PANTHER" id="PTHR43607:SF1">
    <property type="entry name" value="H(+)-TRANSPORTING TWO-SECTOR ATPASE"/>
    <property type="match status" value="1"/>
</dbReference>
<dbReference type="InterPro" id="IPR020003">
    <property type="entry name" value="ATPase_a/bsu_AS"/>
</dbReference>
<dbReference type="Gene3D" id="3.40.50.300">
    <property type="entry name" value="P-loop containing nucleotide triphosphate hydrolases"/>
    <property type="match status" value="1"/>
</dbReference>
<name>A0A265URZ7_9FLAO</name>
<evidence type="ECO:0000256" key="4">
    <source>
        <dbReference type="ARBA" id="ARBA00022840"/>
    </source>
</evidence>
<proteinExistence type="inferred from homology"/>
<evidence type="ECO:0000256" key="1">
    <source>
        <dbReference type="ARBA" id="ARBA00008936"/>
    </source>
</evidence>
<evidence type="ECO:0000313" key="11">
    <source>
        <dbReference type="EMBL" id="OZV68089.1"/>
    </source>
</evidence>
<gene>
    <name evidence="11" type="ORF">CA834_10610</name>
</gene>
<evidence type="ECO:0000256" key="2">
    <source>
        <dbReference type="ARBA" id="ARBA00022448"/>
    </source>
</evidence>
<comment type="similarity">
    <text evidence="1">Belongs to the ATPase alpha/beta chains family.</text>
</comment>
<reference evidence="11 12" key="1">
    <citation type="submission" date="2017-05" db="EMBL/GenBank/DDBJ databases">
        <title>The draft genome sequence of Idiomarina salinarum WNB302.</title>
        <authorList>
            <person name="Sun Y."/>
            <person name="Chen B."/>
            <person name="Du Z."/>
        </authorList>
    </citation>
    <scope>NUCLEOTIDE SEQUENCE [LARGE SCALE GENOMIC DNA]</scope>
    <source>
        <strain evidence="11 12">WNB302</strain>
    </source>
</reference>
<feature type="domain" description="ATPsynthase alpha/beta subunit barrel-sandwich" evidence="10">
    <location>
        <begin position="114"/>
        <end position="202"/>
    </location>
</feature>
<keyword evidence="2" id="KW-0813">Transport</keyword>
<protein>
    <submittedName>
        <fullName evidence="11">V-type ATP synthase subunit A</fullName>
    </submittedName>
</protein>
<evidence type="ECO:0000256" key="5">
    <source>
        <dbReference type="ARBA" id="ARBA00022967"/>
    </source>
</evidence>
<keyword evidence="3" id="KW-0547">Nucleotide-binding</keyword>
<dbReference type="GO" id="GO:0005524">
    <property type="term" value="F:ATP binding"/>
    <property type="evidence" value="ECO:0007669"/>
    <property type="project" value="UniProtKB-KW"/>
</dbReference>
<dbReference type="Pfam" id="PF00006">
    <property type="entry name" value="ATP-synt_ab"/>
    <property type="match status" value="1"/>
</dbReference>
<dbReference type="Gene3D" id="1.10.1140.10">
    <property type="entry name" value="Bovine Mitochondrial F1-atpase, Atp Synthase Beta Chain, Chain D, domain 3"/>
    <property type="match status" value="1"/>
</dbReference>
<feature type="domain" description="ATPase F1/V1/A1 complex alpha/beta subunit N-terminal" evidence="9">
    <location>
        <begin position="9"/>
        <end position="75"/>
    </location>
</feature>
<dbReference type="InterPro" id="IPR024034">
    <property type="entry name" value="ATPase_F1/V1_b/a_C"/>
</dbReference>
<keyword evidence="12" id="KW-1185">Reference proteome</keyword>
<dbReference type="InterPro" id="IPR023366">
    <property type="entry name" value="ATP_synth_asu-like_sf"/>
</dbReference>
<dbReference type="NCBIfam" id="NF003220">
    <property type="entry name" value="PRK04192.1"/>
    <property type="match status" value="1"/>
</dbReference>
<dbReference type="CDD" id="cd01134">
    <property type="entry name" value="V_A-ATPase_A"/>
    <property type="match status" value="1"/>
</dbReference>
<dbReference type="InterPro" id="IPR022878">
    <property type="entry name" value="V-ATPase_asu"/>
</dbReference>
<keyword evidence="5" id="KW-1278">Translocase</keyword>
<dbReference type="PANTHER" id="PTHR43607">
    <property type="entry name" value="V-TYPE PROTON ATPASE CATALYTIC SUBUNIT A"/>
    <property type="match status" value="1"/>
</dbReference>
<keyword evidence="6" id="KW-0406">Ion transport</keyword>
<dbReference type="Pfam" id="PF16886">
    <property type="entry name" value="ATP-synt_ab_Xtn"/>
    <property type="match status" value="1"/>
</dbReference>
<organism evidence="11 12">
    <name type="scientific">Winogradskyella aurantia</name>
    <dbReference type="NCBI Taxonomy" id="1915063"/>
    <lineage>
        <taxon>Bacteria</taxon>
        <taxon>Pseudomonadati</taxon>
        <taxon>Bacteroidota</taxon>
        <taxon>Flavobacteriia</taxon>
        <taxon>Flavobacteriales</taxon>
        <taxon>Flavobacteriaceae</taxon>
        <taxon>Winogradskyella</taxon>
    </lineage>
</organism>
<accession>A0A265URZ7</accession>
<dbReference type="InterPro" id="IPR031686">
    <property type="entry name" value="ATP-synth_a_Xtn"/>
</dbReference>
<dbReference type="Proteomes" id="UP000216840">
    <property type="component" value="Unassembled WGS sequence"/>
</dbReference>
<dbReference type="AlphaFoldDB" id="A0A265URZ7"/>
<dbReference type="SUPFAM" id="SSF52540">
    <property type="entry name" value="P-loop containing nucleoside triphosphate hydrolases"/>
    <property type="match status" value="1"/>
</dbReference>
<dbReference type="Pfam" id="PF02874">
    <property type="entry name" value="ATP-synt_ab_N"/>
    <property type="match status" value="1"/>
</dbReference>
<dbReference type="Gene3D" id="2.40.30.20">
    <property type="match status" value="1"/>
</dbReference>
<keyword evidence="4" id="KW-0067">ATP-binding</keyword>
<dbReference type="GO" id="GO:0046961">
    <property type="term" value="F:proton-transporting ATPase activity, rotational mechanism"/>
    <property type="evidence" value="ECO:0007669"/>
    <property type="project" value="InterPro"/>
</dbReference>
<evidence type="ECO:0000256" key="6">
    <source>
        <dbReference type="ARBA" id="ARBA00023065"/>
    </source>
</evidence>
<evidence type="ECO:0000256" key="7">
    <source>
        <dbReference type="ARBA" id="ARBA00054855"/>
    </source>
</evidence>
<dbReference type="InterPro" id="IPR000194">
    <property type="entry name" value="ATPase_F1/V1/A1_a/bsu_nucl-bd"/>
</dbReference>
<evidence type="ECO:0000259" key="9">
    <source>
        <dbReference type="Pfam" id="PF02874"/>
    </source>
</evidence>
<comment type="function">
    <text evidence="7">Produces ATP from ADP in the presence of a proton gradient across the membrane. The V-type alpha chain is a catalytic subunit.</text>
</comment>
<sequence length="581" mass="63885">MEKAKGKVVSVNESLVGVENTEGAVMNGEVAYITIEDGKRLKSEVIDVKPGKLVYLQVFEDTSWMKVDDAVEFTGLPLAVKLGPGILGSVTDGLQNPLYELAKKEWFLERGMVVEPLDTNVKWHFSPEVKKGDIVTGASILGSVPEKIFKHNIFVPFSLQGEYTVDSIVEKGDYTIKDIIATIKDSSGKVLELTMAFDWPVKQPMPFHQRSVPTETLPTGMRILDALFPIAYGGTACSPGPFGAGKTVLQHSIAKHSRADVVIVAACGERAGEAVEVFKDFPELIDPKTGKSLMDRTYIVGNTSSMPVAAREASVYMATAVGEYYRKQGLNVLILADSTSRWAQALRETSGRKEEIPGPEAFPMYISTLISAFYDRAGVEILPDGTKSSLSIIGTVSPAGGNFDEPVTQATLLSTGAFLGLSRELSDARKYPAIDRIDSSSAYPSLITEDEVGFLKELLKEGKTIASNLLLMGERGISNEAYITYQKSELLDAVFLQQNSFHPVDGVTNPDRLRMMFDMVKHIIDSPVYAETKDDIRTHFNFLRQAFIDWNYLKIEDAKFDSQKAKILNLVKQTAHAKENV</sequence>
<dbReference type="InterPro" id="IPR027417">
    <property type="entry name" value="P-loop_NTPase"/>
</dbReference>
<comment type="caution">
    <text evidence="11">The sequence shown here is derived from an EMBL/GenBank/DDBJ whole genome shotgun (WGS) entry which is preliminary data.</text>
</comment>
<feature type="domain" description="ATPase F1/V1/A1 complex alpha/beta subunit nucleotide-binding" evidence="8">
    <location>
        <begin position="220"/>
        <end position="441"/>
    </location>
</feature>
<dbReference type="Gene3D" id="2.40.50.100">
    <property type="match status" value="1"/>
</dbReference>
<dbReference type="EMBL" id="NGJN01000005">
    <property type="protein sequence ID" value="OZV68089.1"/>
    <property type="molecule type" value="Genomic_DNA"/>
</dbReference>
<evidence type="ECO:0000259" key="10">
    <source>
        <dbReference type="Pfam" id="PF16886"/>
    </source>
</evidence>
<dbReference type="RefSeq" id="WP_094968675.1">
    <property type="nucleotide sequence ID" value="NZ_NGJN01000005.1"/>
</dbReference>
<dbReference type="InterPro" id="IPR004100">
    <property type="entry name" value="ATPase_F1/V1/A1_a/bsu_N"/>
</dbReference>
<evidence type="ECO:0000256" key="3">
    <source>
        <dbReference type="ARBA" id="ARBA00022741"/>
    </source>
</evidence>
<dbReference type="OrthoDB" id="9803053at2"/>
<evidence type="ECO:0000313" key="12">
    <source>
        <dbReference type="Proteomes" id="UP000216840"/>
    </source>
</evidence>
<evidence type="ECO:0000259" key="8">
    <source>
        <dbReference type="Pfam" id="PF00006"/>
    </source>
</evidence>